<comment type="caution">
    <text evidence="1">The sequence shown here is derived from an EMBL/GenBank/DDBJ whole genome shotgun (WGS) entry which is preliminary data.</text>
</comment>
<keyword evidence="2" id="KW-1185">Reference proteome</keyword>
<gene>
    <name evidence="1" type="ORF">H9660_05430</name>
</gene>
<proteinExistence type="predicted"/>
<reference evidence="1 2" key="1">
    <citation type="submission" date="2020-08" db="EMBL/GenBank/DDBJ databases">
        <title>A Genomic Blueprint of the Chicken Gut Microbiome.</title>
        <authorList>
            <person name="Gilroy R."/>
            <person name="Ravi A."/>
            <person name="Getino M."/>
            <person name="Pursley I."/>
            <person name="Horton D.L."/>
            <person name="Alikhan N.-F."/>
            <person name="Baker D."/>
            <person name="Gharbi K."/>
            <person name="Hall N."/>
            <person name="Watson M."/>
            <person name="Adriaenssens E.M."/>
            <person name="Foster-Nyarko E."/>
            <person name="Jarju S."/>
            <person name="Secka A."/>
            <person name="Antonio M."/>
            <person name="Oren A."/>
            <person name="Chaudhuri R."/>
            <person name="La Ragione R.M."/>
            <person name="Hildebrand F."/>
            <person name="Pallen M.J."/>
        </authorList>
    </citation>
    <scope>NUCLEOTIDE SEQUENCE [LARGE SCALE GENOMIC DNA]</scope>
    <source>
        <strain evidence="1 2">Sa3CUN1</strain>
    </source>
</reference>
<name>A0ABR8Q2F8_9CLOT</name>
<evidence type="ECO:0008006" key="3">
    <source>
        <dbReference type="Google" id="ProtNLM"/>
    </source>
</evidence>
<dbReference type="RefSeq" id="WP_191749334.1">
    <property type="nucleotide sequence ID" value="NZ_JACSQZ010000013.1"/>
</dbReference>
<organism evidence="1 2">
    <name type="scientific">Clostridium gallinarum</name>
    <dbReference type="NCBI Taxonomy" id="2762246"/>
    <lineage>
        <taxon>Bacteria</taxon>
        <taxon>Bacillati</taxon>
        <taxon>Bacillota</taxon>
        <taxon>Clostridia</taxon>
        <taxon>Eubacteriales</taxon>
        <taxon>Clostridiaceae</taxon>
        <taxon>Clostridium</taxon>
    </lineage>
</organism>
<dbReference type="EMBL" id="JACSQZ010000013">
    <property type="protein sequence ID" value="MBD7914580.1"/>
    <property type="molecule type" value="Genomic_DNA"/>
</dbReference>
<evidence type="ECO:0000313" key="2">
    <source>
        <dbReference type="Proteomes" id="UP000640335"/>
    </source>
</evidence>
<protein>
    <recommendedName>
        <fullName evidence="3">DNA phosphorothioation-dependent restriction protein DptF</fullName>
    </recommendedName>
</protein>
<dbReference type="Proteomes" id="UP000640335">
    <property type="component" value="Unassembled WGS sequence"/>
</dbReference>
<accession>A0ABR8Q2F8</accession>
<sequence length="589" mass="68123">MGNEFVNYLNSMNNATSGNINALAESQVINKYYNYIRVDRKLGEFIVKKINANEKSCYILTGHAGDGKTSILIQVLKSLNLLPEGERLKVVDTVSNEFCTLKYVKDMSELSEEKQIKLLKECLEAPQNGMSSILITNTGPLIKSFNILFGEGNDEKIDKIENMLLKQLDENSIEELKVNENRFNLINIARIENLNFARKVIEKICSDELWGKCRDCINECKCPIYFNKKCVSDNKERVIDFVETFYRWLQENDKRITIRQMIAQISFAFTGNINCERISKFDNRLYNNFNYNFANLFFGYKGIQEIYEAKQIKGIELIQEMKIDSVALREDYNIFVKGDFSYLKPDIRIIVESLWNKFSKEVFIGDYCDSKYIDKQNEIRKAIRRFILVFGLSEQENGVSELYNQVYGKVFNMYKSAITEKHTPRKLRAISKMIYEALYIKNIGVPPIDEDTLYLTLARYDGDFQKVFLLLGKAKERNLVVNQVVRNVEIEDTDGGYKLVLQICKEDGIVNEKVNLSLPLLMYFYSIGNGEISTEINPSLSHGVAELNAKLLKVFRFKEKEKQLSLIVNTVSGAKEIKIEFEDNKMFVL</sequence>
<evidence type="ECO:0000313" key="1">
    <source>
        <dbReference type="EMBL" id="MBD7914580.1"/>
    </source>
</evidence>